<organism evidence="1 2">
    <name type="scientific">Oceanobacillus kimchii</name>
    <dbReference type="NCBI Taxonomy" id="746691"/>
    <lineage>
        <taxon>Bacteria</taxon>
        <taxon>Bacillati</taxon>
        <taxon>Bacillota</taxon>
        <taxon>Bacilli</taxon>
        <taxon>Bacillales</taxon>
        <taxon>Bacillaceae</taxon>
        <taxon>Oceanobacillus</taxon>
    </lineage>
</organism>
<keyword evidence="1" id="KW-0167">Capsid protein</keyword>
<keyword evidence="1" id="KW-0946">Virion</keyword>
<name>A0ABQ5TL75_9BACI</name>
<dbReference type="Proteomes" id="UP001275436">
    <property type="component" value="Unassembled WGS sequence"/>
</dbReference>
<dbReference type="Pfam" id="PF07875">
    <property type="entry name" value="Coat_F"/>
    <property type="match status" value="1"/>
</dbReference>
<evidence type="ECO:0000313" key="2">
    <source>
        <dbReference type="Proteomes" id="UP001275436"/>
    </source>
</evidence>
<accession>A0ABQ5TL75</accession>
<dbReference type="EMBL" id="BSKO01000001">
    <property type="protein sequence ID" value="GLO65292.1"/>
    <property type="molecule type" value="Genomic_DNA"/>
</dbReference>
<protein>
    <submittedName>
        <fullName evidence="1">Coat protein F</fullName>
    </submittedName>
</protein>
<keyword evidence="2" id="KW-1185">Reference proteome</keyword>
<dbReference type="RefSeq" id="WP_017795980.1">
    <property type="nucleotide sequence ID" value="NZ_BSKO01000001.1"/>
</dbReference>
<gene>
    <name evidence="1" type="ORF">MACH08_10760</name>
</gene>
<evidence type="ECO:0000313" key="1">
    <source>
        <dbReference type="EMBL" id="GLO65292.1"/>
    </source>
</evidence>
<comment type="caution">
    <text evidence="1">The sequence shown here is derived from an EMBL/GenBank/DDBJ whole genome shotgun (WGS) entry which is preliminary data.</text>
</comment>
<reference evidence="1 2" key="1">
    <citation type="submission" date="2023-02" db="EMBL/GenBank/DDBJ databases">
        <title>Oceanobacillus kimchii IFOP_LL358 isolated form Alexandrium catenella lab strain.</title>
        <authorList>
            <person name="Gajardo G."/>
            <person name="Ueki S."/>
            <person name="Maruyama F."/>
        </authorList>
    </citation>
    <scope>NUCLEOTIDE SEQUENCE [LARGE SCALE GENOMIC DNA]</scope>
    <source>
        <strain evidence="1 2">IFOP_LL358</strain>
    </source>
</reference>
<dbReference type="InterPro" id="IPR012851">
    <property type="entry name" value="Spore_coat_CotF-like"/>
</dbReference>
<proteinExistence type="predicted"/>
<sequence length="84" mass="9533">MLQDKDIVNDYLNGLNASMKSYAGYITEANNPELRQKLISLRNGDEARQLNVYQYALQKGLYKPAQQATPQEIQQVQTELNQGS</sequence>